<sequence>MKGRAKLVYAFILSSLLFAGGYNFVRADSGTTSGGTVDDPLVTKSYVDSLLKGGGTSAAQQSGTPITEDKIKQIINEQLKAATPSTVTTTTTTEPTSSTITIVQLKNGQTLYAGAGAELIVRTGKTVAVSIDDNGIPDVTAGKDIPAGATIEANHLLIFPREGRGIKAAPKNTADIYVMVRGAYSILNEDETKVTQ</sequence>
<evidence type="ECO:0000256" key="1">
    <source>
        <dbReference type="SAM" id="SignalP"/>
    </source>
</evidence>
<gene>
    <name evidence="2" type="ORF">ACFFK0_10650</name>
</gene>
<feature type="chain" id="PRO_5046555337" evidence="1">
    <location>
        <begin position="20"/>
        <end position="196"/>
    </location>
</feature>
<name>A0ABV6DJU6_9BACL</name>
<dbReference type="Proteomes" id="UP001589776">
    <property type="component" value="Unassembled WGS sequence"/>
</dbReference>
<evidence type="ECO:0000313" key="2">
    <source>
        <dbReference type="EMBL" id="MFC0212921.1"/>
    </source>
</evidence>
<protein>
    <submittedName>
        <fullName evidence="2">Uncharacterized protein</fullName>
    </submittedName>
</protein>
<proteinExistence type="predicted"/>
<organism evidence="2 3">
    <name type="scientific">Paenibacillus chartarius</name>
    <dbReference type="NCBI Taxonomy" id="747481"/>
    <lineage>
        <taxon>Bacteria</taxon>
        <taxon>Bacillati</taxon>
        <taxon>Bacillota</taxon>
        <taxon>Bacilli</taxon>
        <taxon>Bacillales</taxon>
        <taxon>Paenibacillaceae</taxon>
        <taxon>Paenibacillus</taxon>
    </lineage>
</organism>
<keyword evidence="3" id="KW-1185">Reference proteome</keyword>
<dbReference type="EMBL" id="JBHLWN010000041">
    <property type="protein sequence ID" value="MFC0212921.1"/>
    <property type="molecule type" value="Genomic_DNA"/>
</dbReference>
<dbReference type="RefSeq" id="WP_377470159.1">
    <property type="nucleotide sequence ID" value="NZ_JBHLWN010000041.1"/>
</dbReference>
<keyword evidence="1" id="KW-0732">Signal</keyword>
<accession>A0ABV6DJU6</accession>
<comment type="caution">
    <text evidence="2">The sequence shown here is derived from an EMBL/GenBank/DDBJ whole genome shotgun (WGS) entry which is preliminary data.</text>
</comment>
<evidence type="ECO:0000313" key="3">
    <source>
        <dbReference type="Proteomes" id="UP001589776"/>
    </source>
</evidence>
<reference evidence="2 3" key="1">
    <citation type="submission" date="2024-09" db="EMBL/GenBank/DDBJ databases">
        <authorList>
            <person name="Sun Q."/>
            <person name="Mori K."/>
        </authorList>
    </citation>
    <scope>NUCLEOTIDE SEQUENCE [LARGE SCALE GENOMIC DNA]</scope>
    <source>
        <strain evidence="2 3">CCM 7759</strain>
    </source>
</reference>
<feature type="signal peptide" evidence="1">
    <location>
        <begin position="1"/>
        <end position="19"/>
    </location>
</feature>